<dbReference type="GO" id="GO:0035438">
    <property type="term" value="F:cyclic-di-GMP binding"/>
    <property type="evidence" value="ECO:0007669"/>
    <property type="project" value="InterPro"/>
</dbReference>
<keyword evidence="2" id="KW-0614">Plasmid</keyword>
<geneLocation type="plasmid" evidence="2 3">
    <name>pHP-187</name>
</geneLocation>
<sequence length="183" mass="21153">MEQRRFFRIRDKLKVSVFLRNGERLIRLGLNSSEPVYKLSLDELEDLLIKIYKESEFIPSRLGDGNFRQAIDDTLKTVLNKSPLIPEQLPIPELYHVSLSEGGIRIDFPKRVSVPQAGQRVLINLELNDETRPLDLAATLVGAENLSDEGIVSARFEFDHIEESDRQKLFRYIFKQQTKRING</sequence>
<accession>E4PSD6</accession>
<protein>
    <submittedName>
        <fullName evidence="2">Protein containing Type IV pilus assembly PilZ domain</fullName>
    </submittedName>
</protein>
<dbReference type="PATRIC" id="fig|225937.3.peg.4377"/>
<evidence type="ECO:0000313" key="3">
    <source>
        <dbReference type="Proteomes" id="UP000007077"/>
    </source>
</evidence>
<dbReference type="KEGG" id="mad:HP15_p187g174"/>
<dbReference type="Pfam" id="PF07238">
    <property type="entry name" value="PilZ"/>
    <property type="match status" value="1"/>
</dbReference>
<dbReference type="EMBL" id="CP001980">
    <property type="protein sequence ID" value="ADQ00171.1"/>
    <property type="molecule type" value="Genomic_DNA"/>
</dbReference>
<dbReference type="Proteomes" id="UP000007077">
    <property type="component" value="Plasmid pHP-187"/>
</dbReference>
<gene>
    <name evidence="2" type="ordered locus">HP15_p187g174</name>
</gene>
<feature type="domain" description="PilZ" evidence="1">
    <location>
        <begin position="97"/>
        <end position="174"/>
    </location>
</feature>
<reference evidence="2 3" key="1">
    <citation type="journal article" date="2010" name="Stand. Genomic Sci.">
        <title>Complete genome sequence of Marinobacter adhaerens type strain (HP15), a diatom-interacting marine microorganism.</title>
        <authorList>
            <person name="Gardes A."/>
            <person name="Kaeppel E."/>
            <person name="Shehzad A."/>
            <person name="Seebah S."/>
            <person name="Teeling H."/>
            <person name="Yarza P."/>
            <person name="Glockner F.O."/>
            <person name="Grossart H.P."/>
            <person name="Ullrich M.S."/>
        </authorList>
    </citation>
    <scope>NUCLEOTIDE SEQUENCE [LARGE SCALE GENOMIC DNA]</scope>
    <source>
        <strain evidence="3">DSM 23420 / HP15</strain>
        <plasmid evidence="3">Plasmid pHP-187</plasmid>
    </source>
</reference>
<evidence type="ECO:0000313" key="2">
    <source>
        <dbReference type="EMBL" id="ADQ00171.1"/>
    </source>
</evidence>
<dbReference type="InterPro" id="IPR009875">
    <property type="entry name" value="PilZ_domain"/>
</dbReference>
<dbReference type="AlphaFoldDB" id="E4PSD6"/>
<dbReference type="RefSeq" id="WP_014579460.1">
    <property type="nucleotide sequence ID" value="NC_017507.1"/>
</dbReference>
<reference evidence="3" key="2">
    <citation type="submission" date="2010-02" db="EMBL/GenBank/DDBJ databases">
        <title>Complete genome sequence of Marinobacter adhaerens type strain (HP15).</title>
        <authorList>
            <person name="Gaerdes A.A.M."/>
            <person name="Kaeppel E."/>
            <person name="Shezad A."/>
            <person name="Seebah S."/>
            <person name="Teeling H."/>
            <person name="Yarza P."/>
            <person name="Gloeckner F.O."/>
            <person name="Ullrich M.S."/>
        </authorList>
    </citation>
    <scope>NUCLEOTIDE SEQUENCE [LARGE SCALE GENOMIC DNA]</scope>
    <source>
        <strain evidence="3">DSM 23420 / HP15</strain>
        <plasmid evidence="3">Plasmid pHP-187</plasmid>
    </source>
</reference>
<dbReference type="Gene3D" id="2.40.10.220">
    <property type="entry name" value="predicted glycosyltransferase like domains"/>
    <property type="match status" value="1"/>
</dbReference>
<name>E4PSD6_MARAH</name>
<dbReference type="HOGENOM" id="CLU_1473522_0_0_6"/>
<evidence type="ECO:0000259" key="1">
    <source>
        <dbReference type="Pfam" id="PF07238"/>
    </source>
</evidence>
<organism evidence="2 3">
    <name type="scientific">Marinobacter adhaerens (strain DSM 23420 / HP15)</name>
    <dbReference type="NCBI Taxonomy" id="225937"/>
    <lineage>
        <taxon>Bacteria</taxon>
        <taxon>Pseudomonadati</taxon>
        <taxon>Pseudomonadota</taxon>
        <taxon>Gammaproteobacteria</taxon>
        <taxon>Pseudomonadales</taxon>
        <taxon>Marinobacteraceae</taxon>
        <taxon>Marinobacter</taxon>
    </lineage>
</organism>
<proteinExistence type="predicted"/>